<comment type="caution">
    <text evidence="1">The sequence shown here is derived from an EMBL/GenBank/DDBJ whole genome shotgun (WGS) entry which is preliminary data.</text>
</comment>
<gene>
    <name evidence="1" type="ORF">GCM10010446_08260</name>
</gene>
<keyword evidence="2" id="KW-1185">Reference proteome</keyword>
<sequence>MFEGCAGCAGCADAWVAAPAPDRSASAAPAHNSLRALGILRETYGAIGGSLLPRSGPGGDADRL</sequence>
<dbReference type="Proteomes" id="UP001500403">
    <property type="component" value="Unassembled WGS sequence"/>
</dbReference>
<reference evidence="2" key="1">
    <citation type="journal article" date="2019" name="Int. J. Syst. Evol. Microbiol.">
        <title>The Global Catalogue of Microorganisms (GCM) 10K type strain sequencing project: providing services to taxonomists for standard genome sequencing and annotation.</title>
        <authorList>
            <consortium name="The Broad Institute Genomics Platform"/>
            <consortium name="The Broad Institute Genome Sequencing Center for Infectious Disease"/>
            <person name="Wu L."/>
            <person name="Ma J."/>
        </authorList>
    </citation>
    <scope>NUCLEOTIDE SEQUENCE [LARGE SCALE GENOMIC DNA]</scope>
    <source>
        <strain evidence="2">JCM 9088</strain>
    </source>
</reference>
<name>A0ABP6JCN7_9ACTN</name>
<dbReference type="EMBL" id="BAAAUD010000011">
    <property type="protein sequence ID" value="GAA2926256.1"/>
    <property type="molecule type" value="Genomic_DNA"/>
</dbReference>
<protein>
    <submittedName>
        <fullName evidence="1">Uncharacterized protein</fullName>
    </submittedName>
</protein>
<organism evidence="1 2">
    <name type="scientific">Streptomyces enissocaesilis</name>
    <dbReference type="NCBI Taxonomy" id="332589"/>
    <lineage>
        <taxon>Bacteria</taxon>
        <taxon>Bacillati</taxon>
        <taxon>Actinomycetota</taxon>
        <taxon>Actinomycetes</taxon>
        <taxon>Kitasatosporales</taxon>
        <taxon>Streptomycetaceae</taxon>
        <taxon>Streptomyces</taxon>
        <taxon>Streptomyces rochei group</taxon>
    </lineage>
</organism>
<evidence type="ECO:0000313" key="1">
    <source>
        <dbReference type="EMBL" id="GAA2926256.1"/>
    </source>
</evidence>
<accession>A0ABP6JCN7</accession>
<evidence type="ECO:0000313" key="2">
    <source>
        <dbReference type="Proteomes" id="UP001500403"/>
    </source>
</evidence>
<proteinExistence type="predicted"/>